<dbReference type="OrthoDB" id="7346027at2"/>
<evidence type="ECO:0000256" key="2">
    <source>
        <dbReference type="ARBA" id="ARBA00023239"/>
    </source>
</evidence>
<keyword evidence="4" id="KW-1185">Reference proteome</keyword>
<evidence type="ECO:0000313" key="3">
    <source>
        <dbReference type="EMBL" id="RJL00169.1"/>
    </source>
</evidence>
<dbReference type="EMBL" id="QZEV01000082">
    <property type="protein sequence ID" value="RJL00169.1"/>
    <property type="molecule type" value="Genomic_DNA"/>
</dbReference>
<dbReference type="GO" id="GO:0016829">
    <property type="term" value="F:lyase activity"/>
    <property type="evidence" value="ECO:0007669"/>
    <property type="project" value="UniProtKB-KW"/>
</dbReference>
<dbReference type="InterPro" id="IPR050963">
    <property type="entry name" value="Sirohydro_Cobaltochel/CbiX"/>
</dbReference>
<dbReference type="InterPro" id="IPR002762">
    <property type="entry name" value="CbiX-like"/>
</dbReference>
<dbReference type="CDD" id="cd03416">
    <property type="entry name" value="CbiX_SirB_N"/>
    <property type="match status" value="1"/>
</dbReference>
<keyword evidence="1" id="KW-0479">Metal-binding</keyword>
<dbReference type="AlphaFoldDB" id="A0A418ZSM8"/>
<protein>
    <submittedName>
        <fullName evidence="3">Cobalamin biosynthesis protein CbiX</fullName>
    </submittedName>
</protein>
<comment type="caution">
    <text evidence="3">The sequence shown here is derived from an EMBL/GenBank/DDBJ whole genome shotgun (WGS) entry which is preliminary data.</text>
</comment>
<keyword evidence="2" id="KW-0456">Lyase</keyword>
<dbReference type="GO" id="GO:0046872">
    <property type="term" value="F:metal ion binding"/>
    <property type="evidence" value="ECO:0007669"/>
    <property type="project" value="UniProtKB-KW"/>
</dbReference>
<dbReference type="Gene3D" id="3.40.50.1400">
    <property type="match status" value="2"/>
</dbReference>
<sequence>MPDALAQYFHEADQPRTLSRAVIVSHGQPGDPAPQQAAIEALAAQVAAHAPGVEVLGATLADPDALPRTCRSDCIIYPMFMAEGWFTGIELPRRLAQAGAPGAHIMRPFGTDPGLDALVVEKARQAADAQGWALSDTTLLLSAHGSQRGQASHDITMALAARIAPHFAHVVAGFVEQEPFIADAARGLDRAISLPLFALRAEHVTDDLPQALDQAGFTGPRLDPVGLAPEVPAMIAASIAREVSSLK</sequence>
<reference evidence="3 4" key="1">
    <citation type="submission" date="2018-09" db="EMBL/GenBank/DDBJ databases">
        <title>Paracoccus onubensis nov. sp. a moderate halophilic bacterium isolated from Gruta de las Maravillas (Aracena, Spain).</title>
        <authorList>
            <person name="Jurado V."/>
            <person name="Gutierrez-Patricio S."/>
            <person name="Gonzalez-Pimentel J.L."/>
            <person name="Laiz L."/>
            <person name="Saiz-Jimenez C."/>
        </authorList>
    </citation>
    <scope>NUCLEOTIDE SEQUENCE [LARGE SCALE GENOMIC DNA]</scope>
    <source>
        <strain evidence="3 4">DSM 19484</strain>
    </source>
</reference>
<accession>A0A418ZSM8</accession>
<evidence type="ECO:0000313" key="4">
    <source>
        <dbReference type="Proteomes" id="UP000285530"/>
    </source>
</evidence>
<dbReference type="PANTHER" id="PTHR33542">
    <property type="entry name" value="SIROHYDROCHLORIN FERROCHELATASE, CHLOROPLASTIC"/>
    <property type="match status" value="1"/>
</dbReference>
<evidence type="ECO:0000256" key="1">
    <source>
        <dbReference type="ARBA" id="ARBA00022723"/>
    </source>
</evidence>
<dbReference type="PANTHER" id="PTHR33542:SF3">
    <property type="entry name" value="SIROHYDROCHLORIN FERROCHELATASE, CHLOROPLASTIC"/>
    <property type="match status" value="1"/>
</dbReference>
<organism evidence="3 4">
    <name type="scientific">Paracoccus aestuarii</name>
    <dbReference type="NCBI Taxonomy" id="453842"/>
    <lineage>
        <taxon>Bacteria</taxon>
        <taxon>Pseudomonadati</taxon>
        <taxon>Pseudomonadota</taxon>
        <taxon>Alphaproteobacteria</taxon>
        <taxon>Rhodobacterales</taxon>
        <taxon>Paracoccaceae</taxon>
        <taxon>Paracoccus</taxon>
    </lineage>
</organism>
<name>A0A418ZSM8_9RHOB</name>
<gene>
    <name evidence="3" type="ORF">D3P06_13720</name>
</gene>
<dbReference type="Proteomes" id="UP000285530">
    <property type="component" value="Unassembled WGS sequence"/>
</dbReference>
<dbReference type="SUPFAM" id="SSF53800">
    <property type="entry name" value="Chelatase"/>
    <property type="match status" value="2"/>
</dbReference>
<proteinExistence type="predicted"/>
<dbReference type="Pfam" id="PF01903">
    <property type="entry name" value="CbiX"/>
    <property type="match status" value="1"/>
</dbReference>